<comment type="caution">
    <text evidence="1">The sequence shown here is derived from an EMBL/GenBank/DDBJ whole genome shotgun (WGS) entry which is preliminary data.</text>
</comment>
<keyword evidence="2" id="KW-1185">Reference proteome</keyword>
<gene>
    <name evidence="1" type="ORF">M5K25_018200</name>
</gene>
<evidence type="ECO:0000313" key="2">
    <source>
        <dbReference type="Proteomes" id="UP001552299"/>
    </source>
</evidence>
<dbReference type="AlphaFoldDB" id="A0ABD0UPV7"/>
<name>A0ABD0UPV7_DENTH</name>
<dbReference type="EMBL" id="JANQDX010000014">
    <property type="protein sequence ID" value="KAL0912238.1"/>
    <property type="molecule type" value="Genomic_DNA"/>
</dbReference>
<organism evidence="1 2">
    <name type="scientific">Dendrobium thyrsiflorum</name>
    <name type="common">Pinecone-like raceme dendrobium</name>
    <name type="synonym">Orchid</name>
    <dbReference type="NCBI Taxonomy" id="117978"/>
    <lineage>
        <taxon>Eukaryota</taxon>
        <taxon>Viridiplantae</taxon>
        <taxon>Streptophyta</taxon>
        <taxon>Embryophyta</taxon>
        <taxon>Tracheophyta</taxon>
        <taxon>Spermatophyta</taxon>
        <taxon>Magnoliopsida</taxon>
        <taxon>Liliopsida</taxon>
        <taxon>Asparagales</taxon>
        <taxon>Orchidaceae</taxon>
        <taxon>Epidendroideae</taxon>
        <taxon>Malaxideae</taxon>
        <taxon>Dendrobiinae</taxon>
        <taxon>Dendrobium</taxon>
    </lineage>
</organism>
<reference evidence="1 2" key="1">
    <citation type="journal article" date="2024" name="Plant Biotechnol. J.">
        <title>Dendrobium thyrsiflorum genome and its molecular insights into genes involved in important horticultural traits.</title>
        <authorList>
            <person name="Chen B."/>
            <person name="Wang J.Y."/>
            <person name="Zheng P.J."/>
            <person name="Li K.L."/>
            <person name="Liang Y.M."/>
            <person name="Chen X.F."/>
            <person name="Zhang C."/>
            <person name="Zhao X."/>
            <person name="He X."/>
            <person name="Zhang G.Q."/>
            <person name="Liu Z.J."/>
            <person name="Xu Q."/>
        </authorList>
    </citation>
    <scope>NUCLEOTIDE SEQUENCE [LARGE SCALE GENOMIC DNA]</scope>
    <source>
        <strain evidence="1">GZMU011</strain>
    </source>
</reference>
<evidence type="ECO:0000313" key="1">
    <source>
        <dbReference type="EMBL" id="KAL0912238.1"/>
    </source>
</evidence>
<proteinExistence type="predicted"/>
<accession>A0ABD0UPV7</accession>
<sequence length="386" mass="44566">MAGQWTNVSKSNFQPSMRKLMRFAIMEEMIKKLLDDQTKPTTSEKFLRSGFLPSSLRPSAHKEPSRFPSQLLFLPQLTCTIKKSLHLSSHASKPRGKPKQNSISLSKLFRSNNWNILVLRGHLHHLKYFMRKSFRHAIKESLNTIDSIHPLLYPSRQALHVSIHGVEHDKDLQLNLRRRGSSVICRLNFNTPLFNSNWCILHIARRVLRAHCRRPLLARHATRSFPHIFCSNRLKTEPKVPSQIWKRNQNAQFPEIWAIMTSVLSPLELVKGLPSSPNPAASRYRFSRNSSWEFEEPMDRFSYAARHVVFTHYMKRDLRLVIQESLKGRAPQPTNFHRLTAAIKLSPSIVTIGHFTDCLYIEALPPDCNPVKPDMSSDCRLRTSAA</sequence>
<dbReference type="Proteomes" id="UP001552299">
    <property type="component" value="Unassembled WGS sequence"/>
</dbReference>
<protein>
    <submittedName>
        <fullName evidence="1">Uncharacterized protein</fullName>
    </submittedName>
</protein>